<dbReference type="GO" id="GO:0009311">
    <property type="term" value="P:oligosaccharide metabolic process"/>
    <property type="evidence" value="ECO:0007669"/>
    <property type="project" value="InterPro"/>
</dbReference>
<sequence>MNNLKKITSQFSRLRKEAVQILNDNTWEGRYSVPSINLYPYQWNWDSGFVALGFAHFDLKRAFLEFESLFEGQWENGMLPHIVFHSKKREGYFPGPKYWESSTIERANKKVETSGITQPPVHAFMLERIYQMNPNNQEVKDFIKSFFPKLMKLHKYYYEHRDPENEGLIYIYHPWASGRDNSPLWDDLVKTIPITKDDIPPYKRYDNLKADPSERPSDRDYDIYVYLMELGKKHKYKGIEIAKESPFVVQDTLYNAVLIKSNEALINLGREFGFDVTEIEAFNALSKKSFDEKLWLDELGMYAPYDLRNKKHIKMKEIGSFVSLYAGIPNQERADQLIDYIDFLGEREDGYRIMPSFDPDHWIFNPKKYWKGPIWPQMNWLLYQGCKNYGHHGTANILKWDFLELVNNLGFHEYFDPRRAVADTLEKGYGGDRFSWTAAVVLDLMAD</sequence>
<dbReference type="SUPFAM" id="SSF48208">
    <property type="entry name" value="Six-hairpin glycosidases"/>
    <property type="match status" value="1"/>
</dbReference>
<accession>A0A150XFC3</accession>
<feature type="domain" description="Mannosylglycerate hydrolase MGH1-like glycoside hydrolase" evidence="4">
    <location>
        <begin position="39"/>
        <end position="437"/>
    </location>
</feature>
<evidence type="ECO:0000256" key="2">
    <source>
        <dbReference type="ARBA" id="ARBA00022801"/>
    </source>
</evidence>
<comment type="similarity">
    <text evidence="1">Belongs to the glycosyl hydrolase 63 family.</text>
</comment>
<evidence type="ECO:0000256" key="1">
    <source>
        <dbReference type="ARBA" id="ARBA00010833"/>
    </source>
</evidence>
<dbReference type="InterPro" id="IPR054491">
    <property type="entry name" value="MGH1-like_GH"/>
</dbReference>
<dbReference type="RefSeq" id="WP_068215729.1">
    <property type="nucleotide sequence ID" value="NZ_CP139724.1"/>
</dbReference>
<keyword evidence="3" id="KW-0326">Glycosidase</keyword>
<dbReference type="Gene3D" id="1.50.10.10">
    <property type="match status" value="1"/>
</dbReference>
<proteinExistence type="inferred from homology"/>
<keyword evidence="2" id="KW-0378">Hydrolase</keyword>
<gene>
    <name evidence="5" type="ORF">AWW68_01195</name>
</gene>
<evidence type="ECO:0000313" key="6">
    <source>
        <dbReference type="Proteomes" id="UP000075606"/>
    </source>
</evidence>
<dbReference type="GO" id="GO:0006487">
    <property type="term" value="P:protein N-linked glycosylation"/>
    <property type="evidence" value="ECO:0007669"/>
    <property type="project" value="TreeGrafter"/>
</dbReference>
<dbReference type="Proteomes" id="UP000075606">
    <property type="component" value="Unassembled WGS sequence"/>
</dbReference>
<dbReference type="InterPro" id="IPR012341">
    <property type="entry name" value="6hp_glycosidase-like_sf"/>
</dbReference>
<evidence type="ECO:0000256" key="3">
    <source>
        <dbReference type="ARBA" id="ARBA00023295"/>
    </source>
</evidence>
<dbReference type="PANTHER" id="PTHR10412:SF11">
    <property type="entry name" value="MANNOSYL-OLIGOSACCHARIDE GLUCOSIDASE"/>
    <property type="match status" value="1"/>
</dbReference>
<dbReference type="Pfam" id="PF22422">
    <property type="entry name" value="MGH1-like_GH"/>
    <property type="match status" value="1"/>
</dbReference>
<dbReference type="OrthoDB" id="9781878at2"/>
<dbReference type="GO" id="GO:0004573">
    <property type="term" value="F:Glc3Man9GlcNAc2 oligosaccharide glucosidase activity"/>
    <property type="evidence" value="ECO:0007669"/>
    <property type="project" value="InterPro"/>
</dbReference>
<dbReference type="AlphaFoldDB" id="A0A150XFC3"/>
<protein>
    <recommendedName>
        <fullName evidence="4">Mannosylglycerate hydrolase MGH1-like glycoside hydrolase domain-containing protein</fullName>
    </recommendedName>
</protein>
<dbReference type="PANTHER" id="PTHR10412">
    <property type="entry name" value="MANNOSYL-OLIGOSACCHARIDE GLUCOSIDASE"/>
    <property type="match status" value="1"/>
</dbReference>
<reference evidence="5 6" key="1">
    <citation type="submission" date="2016-01" db="EMBL/GenBank/DDBJ databases">
        <title>Genome sequencing of Roseivirga spongicola UST030701-084.</title>
        <authorList>
            <person name="Selvaratnam C."/>
            <person name="Thevarajoo S."/>
            <person name="Goh K.M."/>
            <person name="Ee R."/>
            <person name="Chan K.-G."/>
            <person name="Chong C.S."/>
        </authorList>
    </citation>
    <scope>NUCLEOTIDE SEQUENCE [LARGE SCALE GENOMIC DNA]</scope>
    <source>
        <strain evidence="5 6">UST030701-084</strain>
    </source>
</reference>
<organism evidence="5 6">
    <name type="scientific">Roseivirga spongicola</name>
    <dbReference type="NCBI Taxonomy" id="333140"/>
    <lineage>
        <taxon>Bacteria</taxon>
        <taxon>Pseudomonadati</taxon>
        <taxon>Bacteroidota</taxon>
        <taxon>Cytophagia</taxon>
        <taxon>Cytophagales</taxon>
        <taxon>Roseivirgaceae</taxon>
        <taxon>Roseivirga</taxon>
    </lineage>
</organism>
<dbReference type="InterPro" id="IPR004888">
    <property type="entry name" value="Glycoside_hydrolase_63"/>
</dbReference>
<dbReference type="InterPro" id="IPR008928">
    <property type="entry name" value="6-hairpin_glycosidase_sf"/>
</dbReference>
<keyword evidence="6" id="KW-1185">Reference proteome</keyword>
<comment type="caution">
    <text evidence="5">The sequence shown here is derived from an EMBL/GenBank/DDBJ whole genome shotgun (WGS) entry which is preliminary data.</text>
</comment>
<dbReference type="EMBL" id="LRPC01000001">
    <property type="protein sequence ID" value="KYG77415.1"/>
    <property type="molecule type" value="Genomic_DNA"/>
</dbReference>
<dbReference type="STRING" id="333140.AWW68_01195"/>
<evidence type="ECO:0000259" key="4">
    <source>
        <dbReference type="Pfam" id="PF22422"/>
    </source>
</evidence>
<evidence type="ECO:0000313" key="5">
    <source>
        <dbReference type="EMBL" id="KYG77415.1"/>
    </source>
</evidence>
<name>A0A150XFC3_9BACT</name>